<dbReference type="Proteomes" id="UP000004080">
    <property type="component" value="Unassembled WGS sequence"/>
</dbReference>
<evidence type="ECO:0000313" key="2">
    <source>
        <dbReference type="Proteomes" id="UP000004080"/>
    </source>
</evidence>
<dbReference type="STRING" id="1196324.A374_07241"/>
<dbReference type="EMBL" id="AKKV01000023">
    <property type="protein sequence ID" value="EIT86096.1"/>
    <property type="molecule type" value="Genomic_DNA"/>
</dbReference>
<keyword evidence="2" id="KW-1185">Reference proteome</keyword>
<dbReference type="Pfam" id="PF14116">
    <property type="entry name" value="YyzF"/>
    <property type="match status" value="1"/>
</dbReference>
<evidence type="ECO:0008006" key="3">
    <source>
        <dbReference type="Google" id="ProtNLM"/>
    </source>
</evidence>
<reference evidence="1 2" key="1">
    <citation type="journal article" date="2012" name="J. Bacteriol.">
        <title>Genome of Bacillus macauensis ZFHKF-1, a Long-Chain-Forming Bacterium.</title>
        <authorList>
            <person name="Cai L."/>
            <person name="Zhang T."/>
        </authorList>
    </citation>
    <scope>NUCLEOTIDE SEQUENCE [LARGE SCALE GENOMIC DNA]</scope>
    <source>
        <strain evidence="1 2">ZFHKF-1</strain>
    </source>
</reference>
<sequence length="54" mass="6295">MIHYCCEEHVDIGIDEIVDETEKYPDLELLTEEAKLSTTCHYCEKKAIYKVSNT</sequence>
<dbReference type="NCBIfam" id="TIGR04129">
    <property type="entry name" value="CxxH_BA5709"/>
    <property type="match status" value="1"/>
</dbReference>
<accession>I8J2X0</accession>
<name>I8J2X0_9BACL</name>
<protein>
    <recommendedName>
        <fullName evidence="3">CxxH/CxxC protein</fullName>
    </recommendedName>
</protein>
<dbReference type="PATRIC" id="fig|1196324.3.peg.1482"/>
<organism evidence="1 2">
    <name type="scientific">Fictibacillus macauensis ZFHKF-1</name>
    <dbReference type="NCBI Taxonomy" id="1196324"/>
    <lineage>
        <taxon>Bacteria</taxon>
        <taxon>Bacillati</taxon>
        <taxon>Bacillota</taxon>
        <taxon>Bacilli</taxon>
        <taxon>Bacillales</taxon>
        <taxon>Fictibacillaceae</taxon>
        <taxon>Fictibacillus</taxon>
    </lineage>
</organism>
<gene>
    <name evidence="1" type="ORF">A374_07241</name>
</gene>
<dbReference type="AlphaFoldDB" id="I8J2X0"/>
<comment type="caution">
    <text evidence="1">The sequence shown here is derived from an EMBL/GenBank/DDBJ whole genome shotgun (WGS) entry which is preliminary data.</text>
</comment>
<dbReference type="RefSeq" id="WP_007201545.1">
    <property type="nucleotide sequence ID" value="NZ_AKKV01000023.1"/>
</dbReference>
<proteinExistence type="predicted"/>
<evidence type="ECO:0000313" key="1">
    <source>
        <dbReference type="EMBL" id="EIT86096.1"/>
    </source>
</evidence>
<dbReference type="InterPro" id="IPR025626">
    <property type="entry name" value="YyzF"/>
</dbReference>